<dbReference type="PANTHER" id="PTHR46663:SF2">
    <property type="entry name" value="GGDEF DOMAIN-CONTAINING PROTEIN"/>
    <property type="match status" value="1"/>
</dbReference>
<dbReference type="Gene3D" id="3.30.70.270">
    <property type="match status" value="1"/>
</dbReference>
<evidence type="ECO:0000256" key="2">
    <source>
        <dbReference type="SAM" id="Phobius"/>
    </source>
</evidence>
<dbReference type="InterPro" id="IPR052163">
    <property type="entry name" value="DGC-Regulatory_Protein"/>
</dbReference>
<dbReference type="PROSITE" id="PS50887">
    <property type="entry name" value="GGDEF"/>
    <property type="match status" value="1"/>
</dbReference>
<sequence length="413" mass="43506">MRPSRRSGGAGARLFAIYAAASLVPILGLGAVQVHTYQQQAVQQGLQLGRAQAAVIEEVAVAPALRGEGASIASGISPAAQQRLRAATDLAVFHDSVLHLRLRTFGGRVVFADDGISNTDGKLVNRDADVEAAAGGTVGAAIVPDPYAPEVNVIRVLQPITPDADNQAVGVLEVFLPYESIEAQLREDTRRLYWGLGAALGVLYLVLALISWSSTRQLRRFARRQEHQALHDSLTGLPNRAAFRAAVERDLRKGQPGLVTLIDVDHFKSVNDTLGHHAGDVLLQVIAQRLSGAVRTDDTVARLGGDEFAVLLPGVATIAEAHELLTSVRCAVNEDTSIDEHVLPVQTTFGGALHPDHGDSMEELLRHADAAMYKGKHGANGGVVIYGAIPGNPPEAGGAPGGGPVPAPRPARV</sequence>
<keyword evidence="2" id="KW-0472">Membrane</keyword>
<dbReference type="PANTHER" id="PTHR46663">
    <property type="entry name" value="DIGUANYLATE CYCLASE DGCT-RELATED"/>
    <property type="match status" value="1"/>
</dbReference>
<protein>
    <submittedName>
        <fullName evidence="4">Diguanylate cyclase (GGDEF)-like protein</fullName>
    </submittedName>
</protein>
<evidence type="ECO:0000313" key="4">
    <source>
        <dbReference type="EMBL" id="PPK93119.1"/>
    </source>
</evidence>
<comment type="caution">
    <text evidence="4">The sequence shown here is derived from an EMBL/GenBank/DDBJ whole genome shotgun (WGS) entry which is preliminary data.</text>
</comment>
<dbReference type="InterPro" id="IPR043128">
    <property type="entry name" value="Rev_trsase/Diguanyl_cyclase"/>
</dbReference>
<feature type="region of interest" description="Disordered" evidence="1">
    <location>
        <begin position="394"/>
        <end position="413"/>
    </location>
</feature>
<accession>A0A2S6IFX8</accession>
<reference evidence="4 5" key="1">
    <citation type="submission" date="2018-02" db="EMBL/GenBank/DDBJ databases">
        <title>Genomic Encyclopedia of Archaeal and Bacterial Type Strains, Phase II (KMG-II): from individual species to whole genera.</title>
        <authorList>
            <person name="Goeker M."/>
        </authorList>
    </citation>
    <scope>NUCLEOTIDE SEQUENCE [LARGE SCALE GENOMIC DNA]</scope>
    <source>
        <strain evidence="4 5">DSM 22857</strain>
    </source>
</reference>
<keyword evidence="2" id="KW-0812">Transmembrane</keyword>
<keyword evidence="2" id="KW-1133">Transmembrane helix</keyword>
<dbReference type="SMART" id="SM00267">
    <property type="entry name" value="GGDEF"/>
    <property type="match status" value="1"/>
</dbReference>
<feature type="domain" description="GGDEF" evidence="3">
    <location>
        <begin position="255"/>
        <end position="388"/>
    </location>
</feature>
<evidence type="ECO:0000313" key="5">
    <source>
        <dbReference type="Proteomes" id="UP000239485"/>
    </source>
</evidence>
<dbReference type="RefSeq" id="WP_104433963.1">
    <property type="nucleotide sequence ID" value="NZ_PTJD01000011.1"/>
</dbReference>
<dbReference type="InterPro" id="IPR000160">
    <property type="entry name" value="GGDEF_dom"/>
</dbReference>
<gene>
    <name evidence="4" type="ORF">CLV92_11136</name>
</gene>
<dbReference type="AlphaFoldDB" id="A0A2S6IFX8"/>
<dbReference type="CDD" id="cd01949">
    <property type="entry name" value="GGDEF"/>
    <property type="match status" value="1"/>
</dbReference>
<dbReference type="Proteomes" id="UP000239485">
    <property type="component" value="Unassembled WGS sequence"/>
</dbReference>
<dbReference type="SUPFAM" id="SSF55073">
    <property type="entry name" value="Nucleotide cyclase"/>
    <property type="match status" value="1"/>
</dbReference>
<proteinExistence type="predicted"/>
<evidence type="ECO:0000259" key="3">
    <source>
        <dbReference type="PROSITE" id="PS50887"/>
    </source>
</evidence>
<organism evidence="4 5">
    <name type="scientific">Kineococcus xinjiangensis</name>
    <dbReference type="NCBI Taxonomy" id="512762"/>
    <lineage>
        <taxon>Bacteria</taxon>
        <taxon>Bacillati</taxon>
        <taxon>Actinomycetota</taxon>
        <taxon>Actinomycetes</taxon>
        <taxon>Kineosporiales</taxon>
        <taxon>Kineosporiaceae</taxon>
        <taxon>Kineococcus</taxon>
    </lineage>
</organism>
<feature type="transmembrane region" description="Helical" evidence="2">
    <location>
        <begin position="192"/>
        <end position="214"/>
    </location>
</feature>
<keyword evidence="5" id="KW-1185">Reference proteome</keyword>
<dbReference type="Pfam" id="PF00990">
    <property type="entry name" value="GGDEF"/>
    <property type="match status" value="1"/>
</dbReference>
<dbReference type="EMBL" id="PTJD01000011">
    <property type="protein sequence ID" value="PPK93119.1"/>
    <property type="molecule type" value="Genomic_DNA"/>
</dbReference>
<dbReference type="InterPro" id="IPR029787">
    <property type="entry name" value="Nucleotide_cyclase"/>
</dbReference>
<dbReference type="OrthoDB" id="23692at2"/>
<feature type="compositionally biased region" description="Pro residues" evidence="1">
    <location>
        <begin position="403"/>
        <end position="413"/>
    </location>
</feature>
<dbReference type="NCBIfam" id="TIGR00254">
    <property type="entry name" value="GGDEF"/>
    <property type="match status" value="1"/>
</dbReference>
<feature type="transmembrane region" description="Helical" evidence="2">
    <location>
        <begin position="12"/>
        <end position="32"/>
    </location>
</feature>
<evidence type="ECO:0000256" key="1">
    <source>
        <dbReference type="SAM" id="MobiDB-lite"/>
    </source>
</evidence>
<name>A0A2S6IFX8_9ACTN</name>